<evidence type="ECO:0000313" key="4">
    <source>
        <dbReference type="Proteomes" id="UP000271974"/>
    </source>
</evidence>
<feature type="region of interest" description="Disordered" evidence="1">
    <location>
        <begin position="1417"/>
        <end position="1444"/>
    </location>
</feature>
<evidence type="ECO:0008006" key="5">
    <source>
        <dbReference type="Google" id="ProtNLM"/>
    </source>
</evidence>
<dbReference type="InterPro" id="IPR036259">
    <property type="entry name" value="MFS_trans_sf"/>
</dbReference>
<feature type="transmembrane region" description="Helical" evidence="2">
    <location>
        <begin position="878"/>
        <end position="895"/>
    </location>
</feature>
<feature type="transmembrane region" description="Helical" evidence="2">
    <location>
        <begin position="1294"/>
        <end position="1318"/>
    </location>
</feature>
<keyword evidence="2" id="KW-0812">Transmembrane</keyword>
<dbReference type="PANTHER" id="PTHR11360">
    <property type="entry name" value="MONOCARBOXYLATE TRANSPORTER"/>
    <property type="match status" value="1"/>
</dbReference>
<dbReference type="Pfam" id="PF07690">
    <property type="entry name" value="MFS_1"/>
    <property type="match status" value="2"/>
</dbReference>
<dbReference type="GO" id="GO:0008028">
    <property type="term" value="F:monocarboxylic acid transmembrane transporter activity"/>
    <property type="evidence" value="ECO:0007669"/>
    <property type="project" value="TreeGrafter"/>
</dbReference>
<dbReference type="SUPFAM" id="SSF103473">
    <property type="entry name" value="MFS general substrate transporter"/>
    <property type="match status" value="1"/>
</dbReference>
<feature type="region of interest" description="Disordered" evidence="1">
    <location>
        <begin position="1043"/>
        <end position="1080"/>
    </location>
</feature>
<keyword evidence="2" id="KW-0472">Membrane</keyword>
<feature type="transmembrane region" description="Helical" evidence="2">
    <location>
        <begin position="1324"/>
        <end position="1342"/>
    </location>
</feature>
<organism evidence="3 4">
    <name type="scientific">Elysia chlorotica</name>
    <name type="common">Eastern emerald elysia</name>
    <name type="synonym">Sea slug</name>
    <dbReference type="NCBI Taxonomy" id="188477"/>
    <lineage>
        <taxon>Eukaryota</taxon>
        <taxon>Metazoa</taxon>
        <taxon>Spiralia</taxon>
        <taxon>Lophotrochozoa</taxon>
        <taxon>Mollusca</taxon>
        <taxon>Gastropoda</taxon>
        <taxon>Heterobranchia</taxon>
        <taxon>Euthyneura</taxon>
        <taxon>Panpulmonata</taxon>
        <taxon>Sacoglossa</taxon>
        <taxon>Placobranchoidea</taxon>
        <taxon>Plakobranchidae</taxon>
        <taxon>Elysia</taxon>
    </lineage>
</organism>
<keyword evidence="2" id="KW-1133">Transmembrane helix</keyword>
<feature type="transmembrane region" description="Helical" evidence="2">
    <location>
        <begin position="787"/>
        <end position="806"/>
    </location>
</feature>
<evidence type="ECO:0000256" key="2">
    <source>
        <dbReference type="SAM" id="Phobius"/>
    </source>
</evidence>
<dbReference type="InterPro" id="IPR050327">
    <property type="entry name" value="Proton-linked_MCT"/>
</dbReference>
<dbReference type="EMBL" id="RQTK01001216">
    <property type="protein sequence ID" value="RUS71411.1"/>
    <property type="molecule type" value="Genomic_DNA"/>
</dbReference>
<comment type="caution">
    <text evidence="3">The sequence shown here is derived from an EMBL/GenBank/DDBJ whole genome shotgun (WGS) entry which is preliminary data.</text>
</comment>
<feature type="transmembrane region" description="Helical" evidence="2">
    <location>
        <begin position="1239"/>
        <end position="1257"/>
    </location>
</feature>
<dbReference type="Proteomes" id="UP000271974">
    <property type="component" value="Unassembled WGS sequence"/>
</dbReference>
<sequence length="1528" mass="162577">MDKDSGTSKLPIVLPIIDPILSFLSEEDGGGEGGETGGPNNTKPTEKTRDEESDPGLEGDHFTSIWNLEENNRSENVGEVVEDGHILEKEKNGGEISEVPGLDMGNRKIKTGVGTDDIHRASQNICDTDVIKLNQIHLETVADFVLNTTSCCADTPLHVENHKAKEREYIYSQNGENTKCQSDYVFEDCMNRSVFDGDHTSNQNTLVEDGKGDDSLSGNTDGKLLESSCADETDQDLKSNDESDSKSIGVDASVVKSGSSGSSSSNSTNTDDNSHKTTGANDEIDIHDPHSYGFKPSDGVGLDRESPISYENFPESHETVRNATHVINEDCCSSEHDPNLNDGNIGSSKLKDETHDAPKSTDVVGGISHPSDFECKSCKPVGASGAVSGSADVDISGTSDNHQENFAKVVTFSEDKEVFDMGYVVPASVTVHLDTPVSSITPRDVQISAEIVDPVCVSAANPISGILKTDDVGDHKEDNYQQCAKNDPALVNSVGFEDAAHSSAKIEQEGSPIDKLYIEGKLVRNRNAGGVACPDLDVSIENKGKAHSAISDSTKDREGCTSTSDDLSNEGTSKTSAGDSSNFIKGEDGVSTATSARPIAEEDEGAGHREFVVEAVPEGELLQGVEAAASGATPPSTPGKQLNGASSAQTPVDAVSHSTDSNYQDTIGPLDNPQFLKTLNYTASQAFDQDEHFGLHSGCLDARSLIGLQDPTDLDGGWAWVVLIASFLGATLLGASVYSAGVLMKAILDEVEDDLTKASWVGSVFVCVMSLSGPFVGSALSRFGARCTVSCAGIVLALGFVGASLSSSIEQLILTHGVLAGLGAGFTVNPLFVTVGQYFNRYRGFACGVLAMGAGAGMLTGGAFVSYLLTLFDLKGTYLIWAGIMLHVTPVGLLLRPSPEERVRTLERDQNIGAYTSQPDLVSTASGPNSLFGSVNHSMLSGIDRISTNAYGRRVLVPDSLGFKRPNKLMMTAEPSHTGSTVDTPLLKSALHNDLSRSSHSVNRVVQSKSTLNKSISDVDNLFSSVTSKPLTYEAHEQFVSNAGTRSASQNQLASSSNWSPSSNTLNSLAMTSPSPYSRHHSVFTRPGSVSQYVSTSHISAQFSFRSALTAPRGELDNESVTSAFVSNLRPHDSVYPRHPLGSRSMSTMLGSVASFPTSLAIVKDDLRRFEPPKPYEYDGTLKGHIIALLDSLRILRNKPFCIFVLTNFFWALGESPVLIHLPSYVVSRGTTQMQASSLYTSMGIASMAGRFLSGLIASDVNIGPVLIYTGSLGLAGMVIIFSPLMTQTFGQQIVFSFLVGLYTGALVPLTSLITIELLGLGELSLGFGLISMSQGIGYLIGPPLSSVMVKTVGFVKAFVLSGFVLLGGSILALCMTMVLLTTEDADGDEDADLEGQEDKEEHPLRDLQRALQKIDHDSSCSDLDNEGQENNSEKKRTNTGDGSCVADESAWTASLISLTNSVHSKTRSHEDFAVVDAQEDVGAGNYGSADEYPRTSSALTSPSKEDNKSTPVRVFDELDTIVEVLGK</sequence>
<name>A0A3S1B405_ELYCH</name>
<proteinExistence type="predicted"/>
<feature type="compositionally biased region" description="Polar residues" evidence="1">
    <location>
        <begin position="560"/>
        <end position="583"/>
    </location>
</feature>
<dbReference type="PANTHER" id="PTHR11360:SF284">
    <property type="entry name" value="EG:103B4.3 PROTEIN-RELATED"/>
    <property type="match status" value="1"/>
</dbReference>
<feature type="transmembrane region" description="Helical" evidence="2">
    <location>
        <begin position="760"/>
        <end position="780"/>
    </location>
</feature>
<feature type="transmembrane region" description="Helical" evidence="2">
    <location>
        <begin position="1354"/>
        <end position="1381"/>
    </location>
</feature>
<feature type="region of interest" description="Disordered" evidence="1">
    <location>
        <begin position="332"/>
        <end position="365"/>
    </location>
</feature>
<dbReference type="Gene3D" id="1.20.1250.20">
    <property type="entry name" value="MFS general substrate transporter like domains"/>
    <property type="match status" value="2"/>
</dbReference>
<reference evidence="3 4" key="1">
    <citation type="submission" date="2019-01" db="EMBL/GenBank/DDBJ databases">
        <title>A draft genome assembly of the solar-powered sea slug Elysia chlorotica.</title>
        <authorList>
            <person name="Cai H."/>
            <person name="Li Q."/>
            <person name="Fang X."/>
            <person name="Li J."/>
            <person name="Curtis N.E."/>
            <person name="Altenburger A."/>
            <person name="Shibata T."/>
            <person name="Feng M."/>
            <person name="Maeda T."/>
            <person name="Schwartz J.A."/>
            <person name="Shigenobu S."/>
            <person name="Lundholm N."/>
            <person name="Nishiyama T."/>
            <person name="Yang H."/>
            <person name="Hasebe M."/>
            <person name="Li S."/>
            <person name="Pierce S.K."/>
            <person name="Wang J."/>
        </authorList>
    </citation>
    <scope>NUCLEOTIDE SEQUENCE [LARGE SCALE GENOMIC DNA]</scope>
    <source>
        <strain evidence="3">EC2010</strain>
        <tissue evidence="3">Whole organism of an adult</tissue>
    </source>
</reference>
<evidence type="ECO:0000313" key="3">
    <source>
        <dbReference type="EMBL" id="RUS71411.1"/>
    </source>
</evidence>
<keyword evidence="4" id="KW-1185">Reference proteome</keyword>
<dbReference type="InterPro" id="IPR011701">
    <property type="entry name" value="MFS"/>
</dbReference>
<protein>
    <recommendedName>
        <fullName evidence="5">Major facilitator superfamily (MFS) profile domain-containing protein</fullName>
    </recommendedName>
</protein>
<feature type="region of interest" description="Disordered" evidence="1">
    <location>
        <begin position="1477"/>
        <end position="1512"/>
    </location>
</feature>
<evidence type="ECO:0000256" key="1">
    <source>
        <dbReference type="SAM" id="MobiDB-lite"/>
    </source>
</evidence>
<feature type="compositionally biased region" description="Low complexity" evidence="1">
    <location>
        <begin position="1047"/>
        <end position="1069"/>
    </location>
</feature>
<feature type="transmembrane region" description="Helical" evidence="2">
    <location>
        <begin position="812"/>
        <end position="833"/>
    </location>
</feature>
<feature type="compositionally biased region" description="Low complexity" evidence="1">
    <location>
        <begin position="257"/>
        <end position="271"/>
    </location>
</feature>
<feature type="region of interest" description="Disordered" evidence="1">
    <location>
        <begin position="198"/>
        <end position="310"/>
    </location>
</feature>
<feature type="region of interest" description="Disordered" evidence="1">
    <location>
        <begin position="628"/>
        <end position="666"/>
    </location>
</feature>
<feature type="transmembrane region" description="Helical" evidence="2">
    <location>
        <begin position="845"/>
        <end position="872"/>
    </location>
</feature>
<feature type="region of interest" description="Disordered" evidence="1">
    <location>
        <begin position="546"/>
        <end position="595"/>
    </location>
</feature>
<accession>A0A3S1B405</accession>
<feature type="compositionally biased region" description="Basic and acidic residues" evidence="1">
    <location>
        <begin position="235"/>
        <end position="245"/>
    </location>
</feature>
<feature type="compositionally biased region" description="Polar residues" evidence="1">
    <location>
        <begin position="643"/>
        <end position="665"/>
    </location>
</feature>
<dbReference type="OrthoDB" id="6111965at2759"/>
<feature type="transmembrane region" description="Helical" evidence="2">
    <location>
        <begin position="718"/>
        <end position="740"/>
    </location>
</feature>
<feature type="transmembrane region" description="Helical" evidence="2">
    <location>
        <begin position="1263"/>
        <end position="1282"/>
    </location>
</feature>
<gene>
    <name evidence="3" type="ORF">EGW08_020824</name>
</gene>
<feature type="region of interest" description="Disordered" evidence="1">
    <location>
        <begin position="23"/>
        <end position="61"/>
    </location>
</feature>
<feature type="compositionally biased region" description="Basic and acidic residues" evidence="1">
    <location>
        <begin position="349"/>
        <end position="359"/>
    </location>
</feature>